<proteinExistence type="predicted"/>
<keyword evidence="2" id="KW-1185">Reference proteome</keyword>
<dbReference type="EMBL" id="BMZZ01000001">
    <property type="protein sequence ID" value="GFZ75081.1"/>
    <property type="molecule type" value="Genomic_DNA"/>
</dbReference>
<reference evidence="1 2" key="1">
    <citation type="journal article" date="2021" name="J. Gen. Plant Pathol.">
        <title>Enrichment of phytoplasma genome DNA through a methyl-CpG binding domain-mediated method for efficient genome sequencing.</title>
        <authorList>
            <person name="Nijo T."/>
            <person name="Iwabuchi N."/>
            <person name="Tokuda R."/>
            <person name="Suzuki T."/>
            <person name="Matsumoto O."/>
            <person name="Miyazaki A."/>
            <person name="Maejima K."/>
            <person name="Oshima K."/>
            <person name="Namba S."/>
            <person name="Yamaji Y."/>
        </authorList>
    </citation>
    <scope>NUCLEOTIDE SEQUENCE [LARGE SCALE GENOMIC DNA]</scope>
    <source>
        <strain evidence="1 2">HP</strain>
    </source>
</reference>
<evidence type="ECO:0000313" key="1">
    <source>
        <dbReference type="EMBL" id="GFZ75081.1"/>
    </source>
</evidence>
<gene>
    <name evidence="1" type="ORF">HPP_0390</name>
</gene>
<protein>
    <submittedName>
        <fullName evidence="1">Uncharacterized protein</fullName>
    </submittedName>
</protein>
<organism evidence="1 2">
    <name type="scientific">Hydrangea phyllody phytoplasma</name>
    <dbReference type="NCBI Taxonomy" id="238673"/>
    <lineage>
        <taxon>Bacteria</taxon>
        <taxon>Bacillati</taxon>
        <taxon>Mycoplasmatota</taxon>
        <taxon>Mollicutes</taxon>
        <taxon>Acholeplasmatales</taxon>
        <taxon>Acholeplasmataceae</taxon>
        <taxon>Candidatus Phytoplasma</taxon>
        <taxon>16SrI (Aster yellows group)</taxon>
    </lineage>
</organism>
<name>A0ABQ1EIX0_9MOLU</name>
<accession>A0ABQ1EIX0</accession>
<dbReference type="RefSeq" id="WP_212775288.1">
    <property type="nucleotide sequence ID" value="NZ_BMZZ01000001.1"/>
</dbReference>
<sequence>MKKNSNIIFSHIIDNGTRIINSTLIKEKAVSRQGIAFKTLFLLFLTLTSR</sequence>
<comment type="caution">
    <text evidence="1">The sequence shown here is derived from an EMBL/GenBank/DDBJ whole genome shotgun (WGS) entry which is preliminary data.</text>
</comment>
<evidence type="ECO:0000313" key="2">
    <source>
        <dbReference type="Proteomes" id="UP000677853"/>
    </source>
</evidence>
<dbReference type="Proteomes" id="UP000677853">
    <property type="component" value="Unassembled WGS sequence"/>
</dbReference>